<evidence type="ECO:0000313" key="6">
    <source>
        <dbReference type="EMBL" id="AGK95146.1"/>
    </source>
</evidence>
<dbReference type="STRING" id="86416.Clopa_0040"/>
<keyword evidence="5" id="KW-0653">Protein transport</keyword>
<dbReference type="Proteomes" id="UP000013523">
    <property type="component" value="Chromosome"/>
</dbReference>
<dbReference type="KEGG" id="cpas:Clopa_0040"/>
<evidence type="ECO:0000256" key="4">
    <source>
        <dbReference type="ARBA" id="ARBA00023136"/>
    </source>
</evidence>
<keyword evidence="3 5" id="KW-1133">Transmembrane helix</keyword>
<feature type="transmembrane region" description="Helical" evidence="5">
    <location>
        <begin position="192"/>
        <end position="208"/>
    </location>
</feature>
<dbReference type="PATRIC" id="fig|86416.3.peg.32"/>
<dbReference type="HAMAP" id="MF_00902">
    <property type="entry name" value="TatC"/>
    <property type="match status" value="1"/>
</dbReference>
<dbReference type="GO" id="GO:0009977">
    <property type="term" value="F:proton motive force dependent protein transmembrane transporter activity"/>
    <property type="evidence" value="ECO:0007669"/>
    <property type="project" value="TreeGrafter"/>
</dbReference>
<feature type="transmembrane region" description="Helical" evidence="5">
    <location>
        <begin position="20"/>
        <end position="37"/>
    </location>
</feature>
<name>R4K045_CLOPA</name>
<dbReference type="Pfam" id="PF00902">
    <property type="entry name" value="TatC"/>
    <property type="match status" value="1"/>
</dbReference>
<dbReference type="RefSeq" id="WP_015613473.1">
    <property type="nucleotide sequence ID" value="NC_021182.1"/>
</dbReference>
<keyword evidence="4 5" id="KW-0472">Membrane</keyword>
<comment type="subunit">
    <text evidence="5">Forms a complex with TatA.</text>
</comment>
<feature type="transmembrane region" description="Helical" evidence="5">
    <location>
        <begin position="151"/>
        <end position="180"/>
    </location>
</feature>
<protein>
    <recommendedName>
        <fullName evidence="5">Sec-independent protein translocase protein TatC</fullName>
    </recommendedName>
</protein>
<keyword evidence="5" id="KW-0811">Translocation</keyword>
<comment type="function">
    <text evidence="5">Part of the twin-arginine translocation (Tat) system that transports large folded proteins containing a characteristic twin-arginine motif in their signal peptide across membranes.</text>
</comment>
<dbReference type="GO" id="GO:0065002">
    <property type="term" value="P:intracellular protein transmembrane transport"/>
    <property type="evidence" value="ECO:0007669"/>
    <property type="project" value="TreeGrafter"/>
</dbReference>
<proteinExistence type="inferred from homology"/>
<accession>R4K045</accession>
<gene>
    <name evidence="5" type="primary">tatC</name>
    <name evidence="6" type="ORF">Clopa_0040</name>
</gene>
<comment type="similarity">
    <text evidence="5">Belongs to the TatC family.</text>
</comment>
<sequence length="250" mass="27838">MIKSEQIVGFAKSLEKFRKIIITMLVIVIIAASLMYFEADFIIGILEKPIHGVNLYFMAPAEGIMVKMKIAFLGGIVISFPFIAYLLIYQTGSKLTVKVRRILYFFVTPVAVLLFIGGILFGYKLLLPSTIGFLMSSGNEFMKANLSGDNYFSFIETILLAVGLIFELPLVLIALSRINIVNSKMLKGKRKIALMVSLIAVAFVAPSLDAMTFILVTLPIIGLYEISIWCVYLLEKSDKKKQLSKLKESA</sequence>
<feature type="transmembrane region" description="Helical" evidence="5">
    <location>
        <begin position="214"/>
        <end position="234"/>
    </location>
</feature>
<evidence type="ECO:0000256" key="3">
    <source>
        <dbReference type="ARBA" id="ARBA00022989"/>
    </source>
</evidence>
<feature type="transmembrane region" description="Helical" evidence="5">
    <location>
        <begin position="102"/>
        <end position="126"/>
    </location>
</feature>
<dbReference type="PANTHER" id="PTHR30371">
    <property type="entry name" value="SEC-INDEPENDENT PROTEIN TRANSLOCASE PROTEIN TATC"/>
    <property type="match status" value="1"/>
</dbReference>
<keyword evidence="5" id="KW-1003">Cell membrane</keyword>
<keyword evidence="7" id="KW-1185">Reference proteome</keyword>
<dbReference type="EMBL" id="CP003261">
    <property type="protein sequence ID" value="AGK95146.1"/>
    <property type="molecule type" value="Genomic_DNA"/>
</dbReference>
<keyword evidence="5" id="KW-0813">Transport</keyword>
<feature type="transmembrane region" description="Helical" evidence="5">
    <location>
        <begin position="70"/>
        <end position="90"/>
    </location>
</feature>
<dbReference type="eggNOG" id="COG0805">
    <property type="taxonomic scope" value="Bacteria"/>
</dbReference>
<keyword evidence="2 5" id="KW-0812">Transmembrane</keyword>
<dbReference type="HOGENOM" id="CLU_031942_3_3_9"/>
<dbReference type="GO" id="GO:0033281">
    <property type="term" value="C:TAT protein transport complex"/>
    <property type="evidence" value="ECO:0007669"/>
    <property type="project" value="UniProtKB-UniRule"/>
</dbReference>
<evidence type="ECO:0000313" key="7">
    <source>
        <dbReference type="Proteomes" id="UP000013523"/>
    </source>
</evidence>
<evidence type="ECO:0000256" key="2">
    <source>
        <dbReference type="ARBA" id="ARBA00022692"/>
    </source>
</evidence>
<dbReference type="PRINTS" id="PR01840">
    <property type="entry name" value="TATCFAMILY"/>
</dbReference>
<reference evidence="6 7" key="1">
    <citation type="submission" date="2012-01" db="EMBL/GenBank/DDBJ databases">
        <title>Complete sequence of chromosome of Clostridium pasteurianum BC1.</title>
        <authorList>
            <consortium name="US DOE Joint Genome Institute"/>
            <person name="Lucas S."/>
            <person name="Han J."/>
            <person name="Lapidus A."/>
            <person name="Cheng J.-F."/>
            <person name="Goodwin L."/>
            <person name="Pitluck S."/>
            <person name="Peters L."/>
            <person name="Mikhailova N."/>
            <person name="Teshima H."/>
            <person name="Detter J.C."/>
            <person name="Han C."/>
            <person name="Tapia R."/>
            <person name="Land M."/>
            <person name="Hauser L."/>
            <person name="Kyrpides N."/>
            <person name="Ivanova N."/>
            <person name="Pagani I."/>
            <person name="Dunn J."/>
            <person name="Taghavi S."/>
            <person name="Francis A."/>
            <person name="van der Lelie D."/>
            <person name="Woyke T."/>
        </authorList>
    </citation>
    <scope>NUCLEOTIDE SEQUENCE [LARGE SCALE GENOMIC DNA]</scope>
    <source>
        <strain evidence="6 7">BC1</strain>
    </source>
</reference>
<evidence type="ECO:0000256" key="5">
    <source>
        <dbReference type="HAMAP-Rule" id="MF_00902"/>
    </source>
</evidence>
<comment type="subcellular location">
    <subcellularLocation>
        <location evidence="5">Cell membrane</location>
        <topology evidence="5">Multi-pass membrane protein</topology>
    </subcellularLocation>
    <subcellularLocation>
        <location evidence="1">Membrane</location>
        <topology evidence="1">Multi-pass membrane protein</topology>
    </subcellularLocation>
</comment>
<dbReference type="InterPro" id="IPR002033">
    <property type="entry name" value="TatC"/>
</dbReference>
<organism evidence="6 7">
    <name type="scientific">Clostridium pasteurianum BC1</name>
    <dbReference type="NCBI Taxonomy" id="86416"/>
    <lineage>
        <taxon>Bacteria</taxon>
        <taxon>Bacillati</taxon>
        <taxon>Bacillota</taxon>
        <taxon>Clostridia</taxon>
        <taxon>Eubacteriales</taxon>
        <taxon>Clostridiaceae</taxon>
        <taxon>Clostridium</taxon>
    </lineage>
</organism>
<dbReference type="PANTHER" id="PTHR30371:SF0">
    <property type="entry name" value="SEC-INDEPENDENT PROTEIN TRANSLOCASE PROTEIN TATC, CHLOROPLASTIC-RELATED"/>
    <property type="match status" value="1"/>
</dbReference>
<evidence type="ECO:0000256" key="1">
    <source>
        <dbReference type="ARBA" id="ARBA00004141"/>
    </source>
</evidence>
<dbReference type="OrthoDB" id="9777044at2"/>
<dbReference type="GO" id="GO:0043953">
    <property type="term" value="P:protein transport by the Tat complex"/>
    <property type="evidence" value="ECO:0007669"/>
    <property type="project" value="UniProtKB-UniRule"/>
</dbReference>
<dbReference type="AlphaFoldDB" id="R4K045"/>